<proteinExistence type="inferred from homology"/>
<evidence type="ECO:0000256" key="1">
    <source>
        <dbReference type="ARBA" id="ARBA00003054"/>
    </source>
</evidence>
<evidence type="ECO:0000256" key="10">
    <source>
        <dbReference type="ARBA" id="ARBA00023163"/>
    </source>
</evidence>
<dbReference type="Gene3D" id="3.30.460.60">
    <property type="entry name" value="Poxvirus poly(A) polymerase, nucleotidyltransferase domain"/>
    <property type="match status" value="1"/>
</dbReference>
<accession>Q9YVU9</accession>
<keyword evidence="7 12" id="KW-0808">Transferase</keyword>
<feature type="transmembrane region" description="Helical" evidence="13">
    <location>
        <begin position="212"/>
        <end position="236"/>
    </location>
</feature>
<dbReference type="GO" id="GO:1990817">
    <property type="term" value="F:poly(A) RNA polymerase activity"/>
    <property type="evidence" value="ECO:0007669"/>
    <property type="project" value="UniProtKB-EC"/>
</dbReference>
<evidence type="ECO:0000256" key="9">
    <source>
        <dbReference type="ARBA" id="ARBA00022840"/>
    </source>
</evidence>
<evidence type="ECO:0000313" key="17">
    <source>
        <dbReference type="EMBL" id="AAC97789.1"/>
    </source>
</evidence>
<evidence type="ECO:0000256" key="13">
    <source>
        <dbReference type="SAM" id="Phobius"/>
    </source>
</evidence>
<organismHost>
    <name type="scientific">Melanoplus sanguinipes</name>
    <name type="common">Migratory grasshopper</name>
    <dbReference type="NCBI Taxonomy" id="65742"/>
</organismHost>
<evidence type="ECO:0000259" key="15">
    <source>
        <dbReference type="Pfam" id="PF12629"/>
    </source>
</evidence>
<evidence type="ECO:0000259" key="16">
    <source>
        <dbReference type="Pfam" id="PF12630"/>
    </source>
</evidence>
<dbReference type="Proteomes" id="UP000172353">
    <property type="component" value="Segment"/>
</dbReference>
<dbReference type="Pfam" id="PF12630">
    <property type="entry name" value="Pox_polyA_pol_N"/>
    <property type="match status" value="1"/>
</dbReference>
<evidence type="ECO:0000256" key="6">
    <source>
        <dbReference type="ARBA" id="ARBA00022664"/>
    </source>
</evidence>
<evidence type="ECO:0000256" key="11">
    <source>
        <dbReference type="ARBA" id="ARBA00048830"/>
    </source>
</evidence>
<keyword evidence="8" id="KW-0547">Nucleotide-binding</keyword>
<sequence length="571" mass="67466">MNTYINTREFDNELIKYKQQIDTIVKFDKDEFIKKLIIIKDIYITDFINISKNNDIKRRVYTYFNKQNTFDKIGSIIAVLKFQHLIVTYVNRLLEDIIDHNNGSISVELMNFTSITSKTVKKSDESIAPILKVTSNYLCRSRLINKNQEIPKNKNVSDDVINICKLLENILKTILVIKNHECLVYGSFTCFNIDSNIKYNDIDLYSINAYKLMIFFMSIINFLIGYDVYIFSIPFIEGHISLKYKDVVLIDCIFLPKKIIDNIPKVMINNIYFIDPGMQTLNNFRMLSENFRSFKLTKDFENSYKKYIILIEYFIQNSMFNIKRLKEIFSNTYTKKSIPYTINNTSLTIDIKKFIPSSLYDYVIVIWNSPDHIMKFLSKIKGRFSMKYGSFLNEIFFETSISSDKISKMDIIAGNVVCEKSPYVIDENTMKKINVTNDEIDIYIDTTKKYLIFTNLTTSTYLYVENDKVVDISMKNLVSFIATISLYNFLHKNNEFAMDLYYYLFALLRIEDDRFIEEYTIFPRYKRKGEHIEISMYKNIFKSIFNASFTTNDVYMNYNTFIENTNIYGGF</sequence>
<organism evidence="17 18">
    <name type="scientific">Melanoplus sanguinipes entomopoxvirus</name>
    <name type="common">MsEPV</name>
    <dbReference type="NCBI Taxonomy" id="83191"/>
    <lineage>
        <taxon>Viruses</taxon>
        <taxon>Varidnaviria</taxon>
        <taxon>Bamfordvirae</taxon>
        <taxon>Nucleocytoviricota</taxon>
        <taxon>Pokkesviricetes</taxon>
        <taxon>Chitovirales</taxon>
        <taxon>Poxviridae</taxon>
        <taxon>Entomopoxvirinae</taxon>
        <taxon>Deltaentomopoxvirus</taxon>
        <taxon>Deltaentomopoxvirus msanguinipes</taxon>
    </lineage>
</organism>
<dbReference type="Pfam" id="PF12629">
    <property type="entry name" value="Pox_polyA_pol_C"/>
    <property type="match status" value="1"/>
</dbReference>
<evidence type="ECO:0000256" key="3">
    <source>
        <dbReference type="ARBA" id="ARBA00011405"/>
    </source>
</evidence>
<dbReference type="GO" id="GO:0006397">
    <property type="term" value="P:mRNA processing"/>
    <property type="evidence" value="ECO:0007669"/>
    <property type="project" value="UniProtKB-KW"/>
</dbReference>
<dbReference type="GeneID" id="1449784"/>
<dbReference type="KEGG" id="vg:1449784"/>
<name>Q9YVU9_MSEPV</name>
<dbReference type="GO" id="GO:0005524">
    <property type="term" value="F:ATP binding"/>
    <property type="evidence" value="ECO:0007669"/>
    <property type="project" value="UniProtKB-KW"/>
</dbReference>
<feature type="domain" description="Poxvirus poly(A) polymerase catalytic subunit C-terminal" evidence="15">
    <location>
        <begin position="281"/>
        <end position="542"/>
    </location>
</feature>
<keyword evidence="9" id="KW-0067">ATP-binding</keyword>
<evidence type="ECO:0000256" key="2">
    <source>
        <dbReference type="ARBA" id="ARBA00006268"/>
    </source>
</evidence>
<gene>
    <name evidence="17" type="primary">MSV143</name>
</gene>
<dbReference type="CDD" id="cd20919">
    <property type="entry name" value="polyA_pol_Pox"/>
    <property type="match status" value="1"/>
</dbReference>
<comment type="similarity">
    <text evidence="2 12">Belongs to the poxviridae poly(A) polymerase catalytic subunit family.</text>
</comment>
<comment type="catalytic activity">
    <reaction evidence="11 12">
        <text>RNA(n) + ATP = RNA(n)-3'-adenine ribonucleotide + diphosphate</text>
        <dbReference type="Rhea" id="RHEA:11332"/>
        <dbReference type="Rhea" id="RHEA-COMP:14527"/>
        <dbReference type="Rhea" id="RHEA-COMP:17347"/>
        <dbReference type="ChEBI" id="CHEBI:30616"/>
        <dbReference type="ChEBI" id="CHEBI:33019"/>
        <dbReference type="ChEBI" id="CHEBI:140395"/>
        <dbReference type="ChEBI" id="CHEBI:173115"/>
        <dbReference type="EC" id="2.7.7.19"/>
    </reaction>
</comment>
<evidence type="ECO:0000256" key="8">
    <source>
        <dbReference type="ARBA" id="ARBA00022741"/>
    </source>
</evidence>
<evidence type="ECO:0000256" key="5">
    <source>
        <dbReference type="ARBA" id="ARBA00017061"/>
    </source>
</evidence>
<feature type="domain" description="Poly(A) polymerase nucleotidyltransferase" evidence="14">
    <location>
        <begin position="135"/>
        <end position="276"/>
    </location>
</feature>
<dbReference type="SUPFAM" id="SSF160957">
    <property type="entry name" value="Poly(A) polymerase catalytic subunit-like"/>
    <property type="match status" value="1"/>
</dbReference>
<comment type="subunit">
    <text evidence="3 12">Heterodimer of a large (catalytic) subunit and a small (regulatory) subunit.</text>
</comment>
<dbReference type="EC" id="2.7.7.19" evidence="4 12"/>
<dbReference type="PIR" id="T28304">
    <property type="entry name" value="T28304"/>
</dbReference>
<keyword evidence="13" id="KW-0812">Transmembrane</keyword>
<dbReference type="InterPro" id="IPR024231">
    <property type="entry name" value="PolyA_pol_nucTrfase_Poxvir"/>
</dbReference>
<dbReference type="InterPro" id="IPR024397">
    <property type="entry name" value="Poxvirus_polyA_pol_cat_C"/>
</dbReference>
<keyword evidence="6 12" id="KW-0507">mRNA processing</keyword>
<dbReference type="RefSeq" id="NP_048214.1">
    <property type="nucleotide sequence ID" value="NC_001993.1"/>
</dbReference>
<evidence type="ECO:0000256" key="4">
    <source>
        <dbReference type="ARBA" id="ARBA00012388"/>
    </source>
</evidence>
<comment type="function">
    <text evidence="1 12">Polymerase that creates the 3'-poly(A) tail of mRNA's.</text>
</comment>
<dbReference type="Gene3D" id="1.20.1270.320">
    <property type="entry name" value="Poxvirus poly(A) polymerase, N domain"/>
    <property type="match status" value="1"/>
</dbReference>
<dbReference type="InterPro" id="IPR038337">
    <property type="entry name" value="Poxvirus_polyA_pol_cat_N_sf"/>
</dbReference>
<keyword evidence="10 12" id="KW-0804">Transcription</keyword>
<evidence type="ECO:0000256" key="12">
    <source>
        <dbReference type="RuleBase" id="RU004458"/>
    </source>
</evidence>
<keyword evidence="13" id="KW-0472">Membrane</keyword>
<evidence type="ECO:0000259" key="14">
    <source>
        <dbReference type="Pfam" id="PF03296"/>
    </source>
</evidence>
<evidence type="ECO:0000256" key="7">
    <source>
        <dbReference type="ARBA" id="ARBA00022679"/>
    </source>
</evidence>
<reference evidence="17 18" key="1">
    <citation type="journal article" date="1999" name="J. Virol.">
        <title>The genome of Melanoplus sanguinipes entomopoxvirus.</title>
        <authorList>
            <person name="Afonso C.L."/>
            <person name="Tulman E.R."/>
            <person name="Lu Z."/>
            <person name="Oma E."/>
            <person name="Kutish G.F."/>
            <person name="Rock D.L."/>
        </authorList>
    </citation>
    <scope>NUCLEOTIDE SEQUENCE [LARGE SCALE GENOMIC DNA]</scope>
    <source>
        <strain evidence="17">Tucson</strain>
    </source>
</reference>
<protein>
    <recommendedName>
        <fullName evidence="5 12">Poly(A) polymerase catalytic subunit</fullName>
        <ecNumber evidence="4 12">2.7.7.19</ecNumber>
    </recommendedName>
</protein>
<keyword evidence="13" id="KW-1133">Transmembrane helix</keyword>
<dbReference type="Pfam" id="PF03296">
    <property type="entry name" value="Pox_polyA_pol"/>
    <property type="match status" value="1"/>
</dbReference>
<dbReference type="InterPro" id="IPR004976">
    <property type="entry name" value="PolyA_pol_cat_Poxvir"/>
</dbReference>
<feature type="domain" description="Poxvirus poly(A) polymerase catalytic subunit N-terminal" evidence="16">
    <location>
        <begin position="16"/>
        <end position="92"/>
    </location>
</feature>
<dbReference type="OrthoDB" id="3428at10239"/>
<evidence type="ECO:0000313" key="18">
    <source>
        <dbReference type="Proteomes" id="UP000172353"/>
    </source>
</evidence>
<dbReference type="InterPro" id="IPR024398">
    <property type="entry name" value="Poxvirus_polyA_pol_cat_N"/>
</dbReference>
<dbReference type="InterPro" id="IPR037265">
    <property type="entry name" value="PolyA_pol_cat_sf"/>
</dbReference>
<dbReference type="EMBL" id="AF063866">
    <property type="protein sequence ID" value="AAC97789.1"/>
    <property type="molecule type" value="Genomic_DNA"/>
</dbReference>
<keyword evidence="18" id="KW-1185">Reference proteome</keyword>
<dbReference type="InterPro" id="IPR038419">
    <property type="entry name" value="PolyA_pol_nucTrfase_sf_Poxvir"/>
</dbReference>